<reference evidence="1" key="1">
    <citation type="journal article" date="2021" name="New Phytol.">
        <title>Evolutionary innovations through gain and loss of genes in the ectomycorrhizal Boletales.</title>
        <authorList>
            <person name="Wu G."/>
            <person name="Miyauchi S."/>
            <person name="Morin E."/>
            <person name="Kuo A."/>
            <person name="Drula E."/>
            <person name="Varga T."/>
            <person name="Kohler A."/>
            <person name="Feng B."/>
            <person name="Cao Y."/>
            <person name="Lipzen A."/>
            <person name="Daum C."/>
            <person name="Hundley H."/>
            <person name="Pangilinan J."/>
            <person name="Johnson J."/>
            <person name="Barry K."/>
            <person name="LaButti K."/>
            <person name="Ng V."/>
            <person name="Ahrendt S."/>
            <person name="Min B."/>
            <person name="Choi I.G."/>
            <person name="Park H."/>
            <person name="Plett J.M."/>
            <person name="Magnuson J."/>
            <person name="Spatafora J.W."/>
            <person name="Nagy L.G."/>
            <person name="Henrissat B."/>
            <person name="Grigoriev I.V."/>
            <person name="Yang Z.L."/>
            <person name="Xu J."/>
            <person name="Martin F.M."/>
        </authorList>
    </citation>
    <scope>NUCLEOTIDE SEQUENCE</scope>
    <source>
        <strain evidence="1">ATCC 28755</strain>
    </source>
</reference>
<gene>
    <name evidence="1" type="ORF">BJ138DRAFT_1150676</name>
</gene>
<protein>
    <submittedName>
        <fullName evidence="1">Uncharacterized protein</fullName>
    </submittedName>
</protein>
<organism evidence="1 2">
    <name type="scientific">Hygrophoropsis aurantiaca</name>
    <dbReference type="NCBI Taxonomy" id="72124"/>
    <lineage>
        <taxon>Eukaryota</taxon>
        <taxon>Fungi</taxon>
        <taxon>Dikarya</taxon>
        <taxon>Basidiomycota</taxon>
        <taxon>Agaricomycotina</taxon>
        <taxon>Agaricomycetes</taxon>
        <taxon>Agaricomycetidae</taxon>
        <taxon>Boletales</taxon>
        <taxon>Coniophorineae</taxon>
        <taxon>Hygrophoropsidaceae</taxon>
        <taxon>Hygrophoropsis</taxon>
    </lineage>
</organism>
<name>A0ACB8AFS5_9AGAM</name>
<sequence length="332" mass="37504">MVMNLSWSVTVILKAVATVLESLGISLTVFRLYYRIRIRRFWWEDAWALLGLLCTLAGMVSGWVHVCTISTSIHISIMTFWIYTFAFTCVVWSVRMSIILSITRMVYPNNHLRYLSFGVTALFATLFSGLIIQKGYYCGISLDWYTSSSLSCHLPRPMAIFELVSDVISDIILVSFPLRLLWRVKLPKRQRRMFLAVFSSSLVMSMVSMFHATTQLRRLYSLTSAATDFEIGFCLNVCNLLVVVAILYRIMNKGEDEDISHTSNRITDVGNHTQSPRTYFTTVDLEHLTGPMDMTGVSRVTGPVSFILSLTGAKDSTTGGPKARFNTEESLS</sequence>
<evidence type="ECO:0000313" key="1">
    <source>
        <dbReference type="EMBL" id="KAH7911402.1"/>
    </source>
</evidence>
<keyword evidence="2" id="KW-1185">Reference proteome</keyword>
<proteinExistence type="predicted"/>
<dbReference type="Proteomes" id="UP000790377">
    <property type="component" value="Unassembled WGS sequence"/>
</dbReference>
<accession>A0ACB8AFS5</accession>
<dbReference type="EMBL" id="MU267679">
    <property type="protein sequence ID" value="KAH7911402.1"/>
    <property type="molecule type" value="Genomic_DNA"/>
</dbReference>
<evidence type="ECO:0000313" key="2">
    <source>
        <dbReference type="Proteomes" id="UP000790377"/>
    </source>
</evidence>
<comment type="caution">
    <text evidence="1">The sequence shown here is derived from an EMBL/GenBank/DDBJ whole genome shotgun (WGS) entry which is preliminary data.</text>
</comment>